<evidence type="ECO:0000313" key="4">
    <source>
        <dbReference type="Proteomes" id="UP000196710"/>
    </source>
</evidence>
<evidence type="ECO:0000313" key="3">
    <source>
        <dbReference type="EMBL" id="ASB41398.1"/>
    </source>
</evidence>
<sequence length="70" mass="8105">MYWVFWFVLIITYGHTFATTALQNGIDVKTVSSMLGHYDAGFTLRTYTHATRQKQEQAAEKIGNFMNQVR</sequence>
<gene>
    <name evidence="3" type="ORF">ADH66_12470</name>
</gene>
<dbReference type="SUPFAM" id="SSF56349">
    <property type="entry name" value="DNA breaking-rejoining enzymes"/>
    <property type="match status" value="1"/>
</dbReference>
<accession>A0ABM6L7G3</accession>
<dbReference type="Pfam" id="PF00589">
    <property type="entry name" value="Phage_integrase"/>
    <property type="match status" value="1"/>
</dbReference>
<reference evidence="4" key="1">
    <citation type="submission" date="2017-05" db="EMBL/GenBank/DDBJ databases">
        <title>Improved OligoMM genomes.</title>
        <authorList>
            <person name="Garzetti D."/>
        </authorList>
    </citation>
    <scope>NUCLEOTIDE SEQUENCE [LARGE SCALE GENOMIC DNA]</scope>
    <source>
        <strain evidence="4">KB18</strain>
    </source>
</reference>
<organism evidence="3 4">
    <name type="scientific">Acutalibacter muris</name>
    <dbReference type="NCBI Taxonomy" id="1796620"/>
    <lineage>
        <taxon>Bacteria</taxon>
        <taxon>Bacillati</taxon>
        <taxon>Bacillota</taxon>
        <taxon>Clostridia</taxon>
        <taxon>Eubacteriales</taxon>
        <taxon>Acutalibacteraceae</taxon>
        <taxon>Acutalibacter</taxon>
    </lineage>
</organism>
<dbReference type="EMBL" id="CP021422">
    <property type="protein sequence ID" value="ASB41398.1"/>
    <property type="molecule type" value="Genomic_DNA"/>
</dbReference>
<feature type="domain" description="Tyr recombinase" evidence="2">
    <location>
        <begin position="15"/>
        <end position="53"/>
    </location>
</feature>
<name>A0ABM6L7G3_9FIRM</name>
<protein>
    <recommendedName>
        <fullName evidence="2">Tyr recombinase domain-containing protein</fullName>
    </recommendedName>
</protein>
<dbReference type="InterPro" id="IPR013762">
    <property type="entry name" value="Integrase-like_cat_sf"/>
</dbReference>
<evidence type="ECO:0000259" key="2">
    <source>
        <dbReference type="Pfam" id="PF00589"/>
    </source>
</evidence>
<dbReference type="InterPro" id="IPR002104">
    <property type="entry name" value="Integrase_catalytic"/>
</dbReference>
<evidence type="ECO:0000256" key="1">
    <source>
        <dbReference type="ARBA" id="ARBA00023172"/>
    </source>
</evidence>
<dbReference type="InterPro" id="IPR011010">
    <property type="entry name" value="DNA_brk_join_enz"/>
</dbReference>
<dbReference type="Proteomes" id="UP000196710">
    <property type="component" value="Chromosome"/>
</dbReference>
<keyword evidence="1" id="KW-0233">DNA recombination</keyword>
<proteinExistence type="predicted"/>
<keyword evidence="4" id="KW-1185">Reference proteome</keyword>
<dbReference type="Gene3D" id="1.10.443.10">
    <property type="entry name" value="Intergrase catalytic core"/>
    <property type="match status" value="1"/>
</dbReference>